<dbReference type="EC" id="2.7.13.3" evidence="2"/>
<sequence>MSKASILIVEDDGILAYYLQDTISRLGYSVAGPLAYGEDVVNFLTNNPVDLVLMDIELAGEMNGISAAESIRDTFDIPIVFLTGFSHDPLLEKAKIAAPYGYLIKPVPDRELAATIEMSLHRHRMDRKLKISQLALQKSEAKYRDLFENSPLGIFRTTLDGKVLAVNKVMVEILGCRSAEEVINSYNDIYIQLCADRNRRQEFIDEITEKGSVNNFEFATGPIHGQHLWLSTSARLQPGDNGDNQADELVIDGFVINITARKHTEELLFQSNAILQAAMDQSPAGIAIADAPDGRLRYVNNAGLRIRGGDSHSIVDEVGLNEYVSSWQLLDLDRRPLKTEEVPLARAILFGDTCSREFIVRRSNTDDRIVEANAAPVRDKNGAIQAAIVVFTDITEIKKDKEERKILQNHLLQAQKMEAIGTLAGGIAHDFNNILGAIIGYAQMARDDCAEGSTTASDLDQVIKAGHRAKDLVKQILTFSRQEETQQVQLLPTTIVKEAVKLLRSSLPSTIAIVQDIEPHIEHIWADPTKILQIIMNISTNAFHAMEETGGTLTIALKMKVLSQKDLAGFPHCRSGNFVCLSIADSGSGIPDGIRERIFEPYFTTKDAGKGTGMGLAIVHGIVNSYGGCIRCHSQLNKGTVFHIYLPALEEEVHSDPKPIETAPQGSERILFVDDETMLVEMSQVMLRRLGYAVTVRTSSLDALNTFTDHPDSFDLVITDQTMPGMTGIELARRMLQIRPDIPIILCTGYSNIISENTVKEAGIKGFIMKPLDKTEIATLVRKVLSGTLVE</sequence>
<dbReference type="Gene3D" id="3.40.50.2300">
    <property type="match status" value="2"/>
</dbReference>
<organism evidence="9 10">
    <name type="scientific">Desulfopila aestuarii DSM 18488</name>
    <dbReference type="NCBI Taxonomy" id="1121416"/>
    <lineage>
        <taxon>Bacteria</taxon>
        <taxon>Pseudomonadati</taxon>
        <taxon>Thermodesulfobacteriota</taxon>
        <taxon>Desulfobulbia</taxon>
        <taxon>Desulfobulbales</taxon>
        <taxon>Desulfocapsaceae</taxon>
        <taxon>Desulfopila</taxon>
    </lineage>
</organism>
<dbReference type="SMART" id="SM00448">
    <property type="entry name" value="REC"/>
    <property type="match status" value="2"/>
</dbReference>
<dbReference type="SMART" id="SM00091">
    <property type="entry name" value="PAS"/>
    <property type="match status" value="2"/>
</dbReference>
<dbReference type="InterPro" id="IPR001789">
    <property type="entry name" value="Sig_transdc_resp-reg_receiver"/>
</dbReference>
<dbReference type="SUPFAM" id="SSF47384">
    <property type="entry name" value="Homodimeric domain of signal transducing histidine kinase"/>
    <property type="match status" value="1"/>
</dbReference>
<dbReference type="NCBIfam" id="TIGR00229">
    <property type="entry name" value="sensory_box"/>
    <property type="match status" value="2"/>
</dbReference>
<dbReference type="InterPro" id="IPR005467">
    <property type="entry name" value="His_kinase_dom"/>
</dbReference>
<dbReference type="CDD" id="cd00082">
    <property type="entry name" value="HisKA"/>
    <property type="match status" value="1"/>
</dbReference>
<dbReference type="SUPFAM" id="SSF55874">
    <property type="entry name" value="ATPase domain of HSP90 chaperone/DNA topoisomerase II/histidine kinase"/>
    <property type="match status" value="1"/>
</dbReference>
<dbReference type="PROSITE" id="PS50112">
    <property type="entry name" value="PAS"/>
    <property type="match status" value="1"/>
</dbReference>
<dbReference type="PROSITE" id="PS50109">
    <property type="entry name" value="HIS_KIN"/>
    <property type="match status" value="1"/>
</dbReference>
<dbReference type="RefSeq" id="WP_073611772.1">
    <property type="nucleotide sequence ID" value="NZ_FRFE01000002.1"/>
</dbReference>
<evidence type="ECO:0000313" key="9">
    <source>
        <dbReference type="EMBL" id="SHO43480.1"/>
    </source>
</evidence>
<dbReference type="Gene3D" id="3.30.565.10">
    <property type="entry name" value="Histidine kinase-like ATPase, C-terminal domain"/>
    <property type="match status" value="1"/>
</dbReference>
<evidence type="ECO:0000256" key="1">
    <source>
        <dbReference type="ARBA" id="ARBA00000085"/>
    </source>
</evidence>
<dbReference type="EMBL" id="FRFE01000002">
    <property type="protein sequence ID" value="SHO43480.1"/>
    <property type="molecule type" value="Genomic_DNA"/>
</dbReference>
<name>A0A1M7XX80_9BACT</name>
<keyword evidence="10" id="KW-1185">Reference proteome</keyword>
<dbReference type="InterPro" id="IPR003661">
    <property type="entry name" value="HisK_dim/P_dom"/>
</dbReference>
<feature type="domain" description="PAC" evidence="8">
    <location>
        <begin position="354"/>
        <end position="406"/>
    </location>
</feature>
<dbReference type="OrthoDB" id="5476885at2"/>
<dbReference type="PROSITE" id="PS50113">
    <property type="entry name" value="PAC"/>
    <property type="match status" value="1"/>
</dbReference>
<dbReference type="GO" id="GO:0000155">
    <property type="term" value="F:phosphorelay sensor kinase activity"/>
    <property type="evidence" value="ECO:0007669"/>
    <property type="project" value="InterPro"/>
</dbReference>
<dbReference type="PROSITE" id="PS50110">
    <property type="entry name" value="RESPONSE_REGULATORY"/>
    <property type="match status" value="2"/>
</dbReference>
<dbReference type="Gene3D" id="3.30.450.20">
    <property type="entry name" value="PAS domain"/>
    <property type="match status" value="2"/>
</dbReference>
<dbReference type="AlphaFoldDB" id="A0A1M7XX80"/>
<dbReference type="Pfam" id="PF02518">
    <property type="entry name" value="HATPase_c"/>
    <property type="match status" value="1"/>
</dbReference>
<dbReference type="CDD" id="cd17534">
    <property type="entry name" value="REC_DC-like"/>
    <property type="match status" value="1"/>
</dbReference>
<dbReference type="CDD" id="cd00130">
    <property type="entry name" value="PAS"/>
    <property type="match status" value="1"/>
</dbReference>
<evidence type="ECO:0000259" key="6">
    <source>
        <dbReference type="PROSITE" id="PS50110"/>
    </source>
</evidence>
<dbReference type="InterPro" id="IPR004358">
    <property type="entry name" value="Sig_transdc_His_kin-like_C"/>
</dbReference>
<feature type="modified residue" description="4-aspartylphosphate" evidence="4">
    <location>
        <position position="55"/>
    </location>
</feature>
<evidence type="ECO:0000259" key="8">
    <source>
        <dbReference type="PROSITE" id="PS50113"/>
    </source>
</evidence>
<feature type="modified residue" description="4-aspartylphosphate" evidence="4">
    <location>
        <position position="720"/>
    </location>
</feature>
<dbReference type="Pfam" id="PF00512">
    <property type="entry name" value="HisKA"/>
    <property type="match status" value="1"/>
</dbReference>
<dbReference type="PANTHER" id="PTHR43065">
    <property type="entry name" value="SENSOR HISTIDINE KINASE"/>
    <property type="match status" value="1"/>
</dbReference>
<evidence type="ECO:0000313" key="10">
    <source>
        <dbReference type="Proteomes" id="UP000184603"/>
    </source>
</evidence>
<feature type="domain" description="Histidine kinase" evidence="5">
    <location>
        <begin position="426"/>
        <end position="650"/>
    </location>
</feature>
<comment type="catalytic activity">
    <reaction evidence="1">
        <text>ATP + protein L-histidine = ADP + protein N-phospho-L-histidine.</text>
        <dbReference type="EC" id="2.7.13.3"/>
    </reaction>
</comment>
<dbReference type="CDD" id="cd00156">
    <property type="entry name" value="REC"/>
    <property type="match status" value="1"/>
</dbReference>
<dbReference type="InterPro" id="IPR035965">
    <property type="entry name" value="PAS-like_dom_sf"/>
</dbReference>
<dbReference type="InterPro" id="IPR001610">
    <property type="entry name" value="PAC"/>
</dbReference>
<dbReference type="PRINTS" id="PR00344">
    <property type="entry name" value="BCTRLSENSOR"/>
</dbReference>
<dbReference type="Pfam" id="PF08448">
    <property type="entry name" value="PAS_4"/>
    <property type="match status" value="1"/>
</dbReference>
<dbReference type="InterPro" id="IPR036097">
    <property type="entry name" value="HisK_dim/P_sf"/>
</dbReference>
<gene>
    <name evidence="9" type="ORF">SAMN02745220_00391</name>
</gene>
<dbReference type="InterPro" id="IPR036890">
    <property type="entry name" value="HATPase_C_sf"/>
</dbReference>
<accession>A0A1M7XX80</accession>
<evidence type="ECO:0000256" key="4">
    <source>
        <dbReference type="PROSITE-ProRule" id="PRU00169"/>
    </source>
</evidence>
<dbReference type="STRING" id="1121416.SAMN02745220_00391"/>
<dbReference type="InterPro" id="IPR000014">
    <property type="entry name" value="PAS"/>
</dbReference>
<feature type="domain" description="Response regulatory" evidence="6">
    <location>
        <begin position="669"/>
        <end position="785"/>
    </location>
</feature>
<dbReference type="SMART" id="SM00388">
    <property type="entry name" value="HisKA"/>
    <property type="match status" value="1"/>
</dbReference>
<dbReference type="PANTHER" id="PTHR43065:SF42">
    <property type="entry name" value="TWO-COMPONENT SENSOR PPRA"/>
    <property type="match status" value="1"/>
</dbReference>
<keyword evidence="3 4" id="KW-0597">Phosphoprotein</keyword>
<feature type="domain" description="PAS" evidence="7">
    <location>
        <begin position="139"/>
        <end position="180"/>
    </location>
</feature>
<protein>
    <recommendedName>
        <fullName evidence="2">histidine kinase</fullName>
        <ecNumber evidence="2">2.7.13.3</ecNumber>
    </recommendedName>
</protein>
<dbReference type="Gene3D" id="1.10.287.130">
    <property type="match status" value="1"/>
</dbReference>
<dbReference type="Pfam" id="PF13188">
    <property type="entry name" value="PAS_8"/>
    <property type="match status" value="1"/>
</dbReference>
<dbReference type="InterPro" id="IPR000700">
    <property type="entry name" value="PAS-assoc_C"/>
</dbReference>
<feature type="domain" description="Response regulatory" evidence="6">
    <location>
        <begin position="5"/>
        <end position="120"/>
    </location>
</feature>
<evidence type="ECO:0000256" key="2">
    <source>
        <dbReference type="ARBA" id="ARBA00012438"/>
    </source>
</evidence>
<dbReference type="Proteomes" id="UP000184603">
    <property type="component" value="Unassembled WGS sequence"/>
</dbReference>
<evidence type="ECO:0000259" key="5">
    <source>
        <dbReference type="PROSITE" id="PS50109"/>
    </source>
</evidence>
<dbReference type="InterPro" id="IPR003594">
    <property type="entry name" value="HATPase_dom"/>
</dbReference>
<dbReference type="SMART" id="SM00086">
    <property type="entry name" value="PAC"/>
    <property type="match status" value="1"/>
</dbReference>
<dbReference type="SMART" id="SM00387">
    <property type="entry name" value="HATPase_c"/>
    <property type="match status" value="1"/>
</dbReference>
<evidence type="ECO:0000259" key="7">
    <source>
        <dbReference type="PROSITE" id="PS50112"/>
    </source>
</evidence>
<dbReference type="SUPFAM" id="SSF52172">
    <property type="entry name" value="CheY-like"/>
    <property type="match status" value="2"/>
</dbReference>
<dbReference type="InterPro" id="IPR011006">
    <property type="entry name" value="CheY-like_superfamily"/>
</dbReference>
<reference evidence="9 10" key="1">
    <citation type="submission" date="2016-12" db="EMBL/GenBank/DDBJ databases">
        <authorList>
            <person name="Song W.-J."/>
            <person name="Kurnit D.M."/>
        </authorList>
    </citation>
    <scope>NUCLEOTIDE SEQUENCE [LARGE SCALE GENOMIC DNA]</scope>
    <source>
        <strain evidence="9 10">DSM 18488</strain>
    </source>
</reference>
<evidence type="ECO:0000256" key="3">
    <source>
        <dbReference type="ARBA" id="ARBA00022553"/>
    </source>
</evidence>
<proteinExistence type="predicted"/>
<dbReference type="InterPro" id="IPR013656">
    <property type="entry name" value="PAS_4"/>
</dbReference>
<dbReference type="SUPFAM" id="SSF55785">
    <property type="entry name" value="PYP-like sensor domain (PAS domain)"/>
    <property type="match status" value="2"/>
</dbReference>
<dbReference type="Pfam" id="PF00072">
    <property type="entry name" value="Response_reg"/>
    <property type="match status" value="2"/>
</dbReference>